<comment type="caution">
    <text evidence="1">The sequence shown here is derived from an EMBL/GenBank/DDBJ whole genome shotgun (WGS) entry which is preliminary data.</text>
</comment>
<dbReference type="Proteomes" id="UP000789860">
    <property type="component" value="Unassembled WGS sequence"/>
</dbReference>
<proteinExistence type="predicted"/>
<accession>A0ACA9JU83</accession>
<evidence type="ECO:0000313" key="2">
    <source>
        <dbReference type="Proteomes" id="UP000789860"/>
    </source>
</evidence>
<protein>
    <submittedName>
        <fullName evidence="1">982_t:CDS:1</fullName>
    </submittedName>
</protein>
<dbReference type="EMBL" id="CAJVPM010000054">
    <property type="protein sequence ID" value="CAG8435166.1"/>
    <property type="molecule type" value="Genomic_DNA"/>
</dbReference>
<sequence>MSGEPPKQTAINIPADLPGATTQAGATESGATTKESGGDKSQDDSEKGGAGETGGTGGGDVGAGESVKEVMGFLESIHVKDKLEEELEHIDPDTVLERSTESENIQGRINKLDVIITIGLYYASLITDWLTSLGDSTSVGAFFFNIFFGSFNITQWKFGQLELVASISGMATTLQMGIFAIAASLYAIASVAKVNMPKQLSGPLYFGGPFQFVHIIKTSYNDYHQSTKSWDAQISQGIGVLSQILIIIAAGFAANTRVAELGALQPLSSGSSAVNSNFTPPAGTEIEGRPINVTDSAQVTMAVRHAALFATTTYAVSVVAIIMSSSLNVIQWMADVWRVNSDDILIYYIFKYVTRIICCYPVGVAVTEAATKVRSLTDSTFNTTKDPTATTTTDPTATTTTDPTATTATNSEKSDPSLQT</sequence>
<name>A0ACA9JU83_9GLOM</name>
<reference evidence="1" key="1">
    <citation type="submission" date="2021-06" db="EMBL/GenBank/DDBJ databases">
        <authorList>
            <person name="Kallberg Y."/>
            <person name="Tangrot J."/>
            <person name="Rosling A."/>
        </authorList>
    </citation>
    <scope>NUCLEOTIDE SEQUENCE</scope>
    <source>
        <strain evidence="1">AU212A</strain>
    </source>
</reference>
<gene>
    <name evidence="1" type="ORF">SCALOS_LOCUS164</name>
</gene>
<keyword evidence="2" id="KW-1185">Reference proteome</keyword>
<evidence type="ECO:0000313" key="1">
    <source>
        <dbReference type="EMBL" id="CAG8435166.1"/>
    </source>
</evidence>
<organism evidence="1 2">
    <name type="scientific">Scutellospora calospora</name>
    <dbReference type="NCBI Taxonomy" id="85575"/>
    <lineage>
        <taxon>Eukaryota</taxon>
        <taxon>Fungi</taxon>
        <taxon>Fungi incertae sedis</taxon>
        <taxon>Mucoromycota</taxon>
        <taxon>Glomeromycotina</taxon>
        <taxon>Glomeromycetes</taxon>
        <taxon>Diversisporales</taxon>
        <taxon>Gigasporaceae</taxon>
        <taxon>Scutellospora</taxon>
    </lineage>
</organism>